<dbReference type="Pfam" id="PF15013">
    <property type="entry name" value="CCSMST1"/>
    <property type="match status" value="1"/>
</dbReference>
<evidence type="ECO:0000313" key="3">
    <source>
        <dbReference type="RefSeq" id="XP_028155552.1"/>
    </source>
</evidence>
<dbReference type="EnsemblMetazoa" id="XM_028299751.2">
    <property type="protein sequence ID" value="XP_028155552.1"/>
    <property type="gene ID" value="LOC114349395"/>
</dbReference>
<keyword evidence="2" id="KW-1185">Reference proteome</keyword>
<evidence type="ECO:0000313" key="2">
    <source>
        <dbReference type="Proteomes" id="UP001652700"/>
    </source>
</evidence>
<dbReference type="Proteomes" id="UP001652700">
    <property type="component" value="Unplaced"/>
</dbReference>
<accession>A0A6P7HA63</accession>
<evidence type="ECO:0000313" key="1">
    <source>
        <dbReference type="EnsemblMetazoa" id="XP_028155552.1"/>
    </source>
</evidence>
<sequence>MYRLIFNRFLKAVKVPNDIVRRNISCSSRVFNQEFQNDRPVKFSASPASHYKAQSSRTGVHYESRLWYEPYVIIASISVFLIYFTILREENDIDEELSRSLYSRIEGLEEFQLRESLKYNKEHGKDTTDILKRLAELENEKREKTES</sequence>
<dbReference type="PANTHER" id="PTHR35268:SF1">
    <property type="entry name" value="UBIQUINOL-CYTOCHROME-C REDUCTASE COMPLEX ASSEMBLY FACTOR 4"/>
    <property type="match status" value="1"/>
</dbReference>
<dbReference type="InterPro" id="IPR029160">
    <property type="entry name" value="UQCC4"/>
</dbReference>
<dbReference type="PANTHER" id="PTHR35268">
    <property type="entry name" value="PROTEIN CCSMST1"/>
    <property type="match status" value="1"/>
</dbReference>
<name>A0A6P7HA63_DIAVI</name>
<proteinExistence type="predicted"/>
<gene>
    <name evidence="3" type="primary">LOC114349395</name>
</gene>
<dbReference type="OrthoDB" id="5783753at2759"/>
<organism evidence="3">
    <name type="scientific">Diabrotica virgifera virgifera</name>
    <name type="common">western corn rootworm</name>
    <dbReference type="NCBI Taxonomy" id="50390"/>
    <lineage>
        <taxon>Eukaryota</taxon>
        <taxon>Metazoa</taxon>
        <taxon>Ecdysozoa</taxon>
        <taxon>Arthropoda</taxon>
        <taxon>Hexapoda</taxon>
        <taxon>Insecta</taxon>
        <taxon>Pterygota</taxon>
        <taxon>Neoptera</taxon>
        <taxon>Endopterygota</taxon>
        <taxon>Coleoptera</taxon>
        <taxon>Polyphaga</taxon>
        <taxon>Cucujiformia</taxon>
        <taxon>Chrysomeloidea</taxon>
        <taxon>Chrysomelidae</taxon>
        <taxon>Galerucinae</taxon>
        <taxon>Diabroticina</taxon>
        <taxon>Diabroticites</taxon>
        <taxon>Diabrotica</taxon>
    </lineage>
</organism>
<reference evidence="3" key="1">
    <citation type="submission" date="2025-04" db="UniProtKB">
        <authorList>
            <consortium name="RefSeq"/>
        </authorList>
    </citation>
    <scope>IDENTIFICATION</scope>
    <source>
        <tissue evidence="3">Whole insect</tissue>
    </source>
</reference>
<dbReference type="GeneID" id="114349395"/>
<dbReference type="InParanoid" id="A0A6P7HA63"/>
<protein>
    <submittedName>
        <fullName evidence="3">Uncharacterized protein LOC114349395</fullName>
    </submittedName>
</protein>
<dbReference type="RefSeq" id="XP_028155552.1">
    <property type="nucleotide sequence ID" value="XM_028299751.1"/>
</dbReference>
<reference evidence="1" key="2">
    <citation type="submission" date="2025-05" db="UniProtKB">
        <authorList>
            <consortium name="EnsemblMetazoa"/>
        </authorList>
    </citation>
    <scope>IDENTIFICATION</scope>
</reference>
<dbReference type="AlphaFoldDB" id="A0A6P7HA63"/>
<dbReference type="KEGG" id="dvv:114349395"/>